<evidence type="ECO:0000313" key="1">
    <source>
        <dbReference type="EMBL" id="KAF9522692.1"/>
    </source>
</evidence>
<keyword evidence="2" id="KW-1185">Reference proteome</keyword>
<accession>A0A9P6JIX3</accession>
<proteinExistence type="predicted"/>
<protein>
    <submittedName>
        <fullName evidence="1">Uncharacterized protein</fullName>
    </submittedName>
</protein>
<dbReference type="EMBL" id="MU157937">
    <property type="protein sequence ID" value="KAF9522692.1"/>
    <property type="molecule type" value="Genomic_DNA"/>
</dbReference>
<organism evidence="1 2">
    <name type="scientific">Crepidotus variabilis</name>
    <dbReference type="NCBI Taxonomy" id="179855"/>
    <lineage>
        <taxon>Eukaryota</taxon>
        <taxon>Fungi</taxon>
        <taxon>Dikarya</taxon>
        <taxon>Basidiomycota</taxon>
        <taxon>Agaricomycotina</taxon>
        <taxon>Agaricomycetes</taxon>
        <taxon>Agaricomycetidae</taxon>
        <taxon>Agaricales</taxon>
        <taxon>Agaricineae</taxon>
        <taxon>Crepidotaceae</taxon>
        <taxon>Crepidotus</taxon>
    </lineage>
</organism>
<name>A0A9P6JIX3_9AGAR</name>
<dbReference type="Proteomes" id="UP000807306">
    <property type="component" value="Unassembled WGS sequence"/>
</dbReference>
<evidence type="ECO:0000313" key="2">
    <source>
        <dbReference type="Proteomes" id="UP000807306"/>
    </source>
</evidence>
<reference evidence="1" key="1">
    <citation type="submission" date="2020-11" db="EMBL/GenBank/DDBJ databases">
        <authorList>
            <consortium name="DOE Joint Genome Institute"/>
            <person name="Ahrendt S."/>
            <person name="Riley R."/>
            <person name="Andreopoulos W."/>
            <person name="Labutti K."/>
            <person name="Pangilinan J."/>
            <person name="Ruiz-Duenas F.J."/>
            <person name="Barrasa J.M."/>
            <person name="Sanchez-Garcia M."/>
            <person name="Camarero S."/>
            <person name="Miyauchi S."/>
            <person name="Serrano A."/>
            <person name="Linde D."/>
            <person name="Babiker R."/>
            <person name="Drula E."/>
            <person name="Ayuso-Fernandez I."/>
            <person name="Pacheco R."/>
            <person name="Padilla G."/>
            <person name="Ferreira P."/>
            <person name="Barriuso J."/>
            <person name="Kellner H."/>
            <person name="Castanera R."/>
            <person name="Alfaro M."/>
            <person name="Ramirez L."/>
            <person name="Pisabarro A.G."/>
            <person name="Kuo A."/>
            <person name="Tritt A."/>
            <person name="Lipzen A."/>
            <person name="He G."/>
            <person name="Yan M."/>
            <person name="Ng V."/>
            <person name="Cullen D."/>
            <person name="Martin F."/>
            <person name="Rosso M.-N."/>
            <person name="Henrissat B."/>
            <person name="Hibbett D."/>
            <person name="Martinez A.T."/>
            <person name="Grigoriev I.V."/>
        </authorList>
    </citation>
    <scope>NUCLEOTIDE SEQUENCE</scope>
    <source>
        <strain evidence="1">CBS 506.95</strain>
    </source>
</reference>
<sequence length="320" mass="36247">MSVHCNCGEASCLIENYASASKKISSTCDFAARTSDPPFISVPSSLDYKVGDLCKWVQSWIGYGPVSLYMPEAPVGDPETRERAFWPDVKNLVPLDKEATLEDFDWTKTYAAPFQTKPVIIAVLPNYCLFYHLHRACWGSNHLFKEKILFENTGNVVSYLNYIDLGEYHELLGNFFKAIRSHIVVHPEYRETCEDLIENERNAKATLSIGLAERQPVAVCVPNNNVLAFTERGFTVKSADHGLALPRAVGAYWLLPTWDPRLDGVVQAFSGLKAVGQQRFCIELRENEWPSRHWAPPIYIGDNNKQEIMRRNLLQAFGLE</sequence>
<dbReference type="AlphaFoldDB" id="A0A9P6JIX3"/>
<comment type="caution">
    <text evidence="1">The sequence shown here is derived from an EMBL/GenBank/DDBJ whole genome shotgun (WGS) entry which is preliminary data.</text>
</comment>
<gene>
    <name evidence="1" type="ORF">CPB83DRAFT_840300</name>
</gene>